<dbReference type="GO" id="GO:0005634">
    <property type="term" value="C:nucleus"/>
    <property type="evidence" value="ECO:0007669"/>
    <property type="project" value="UniProtKB-SubCell"/>
</dbReference>
<evidence type="ECO:0000256" key="19">
    <source>
        <dbReference type="ARBA" id="ARBA00069557"/>
    </source>
</evidence>
<comment type="subcellular location">
    <subcellularLocation>
        <location evidence="1">Nucleus</location>
    </subcellularLocation>
</comment>
<dbReference type="GO" id="GO:0051321">
    <property type="term" value="P:meiotic cell cycle"/>
    <property type="evidence" value="ECO:0007669"/>
    <property type="project" value="UniProtKB-KW"/>
</dbReference>
<dbReference type="GO" id="GO:0000724">
    <property type="term" value="P:double-strand break repair via homologous recombination"/>
    <property type="evidence" value="ECO:0007669"/>
    <property type="project" value="TreeGrafter"/>
</dbReference>
<evidence type="ECO:0000256" key="13">
    <source>
        <dbReference type="ARBA" id="ARBA00023204"/>
    </source>
</evidence>
<proteinExistence type="inferred from homology"/>
<keyword evidence="9" id="KW-0347">Helicase</keyword>
<evidence type="ECO:0000256" key="20">
    <source>
        <dbReference type="RuleBase" id="RU004070"/>
    </source>
</evidence>
<evidence type="ECO:0000256" key="14">
    <source>
        <dbReference type="ARBA" id="ARBA00023242"/>
    </source>
</evidence>
<evidence type="ECO:0000256" key="3">
    <source>
        <dbReference type="ARBA" id="ARBA00012551"/>
    </source>
</evidence>
<dbReference type="SMART" id="SM00382">
    <property type="entry name" value="AAA"/>
    <property type="match status" value="1"/>
</dbReference>
<dbReference type="InterPro" id="IPR001208">
    <property type="entry name" value="MCM_dom"/>
</dbReference>
<dbReference type="Gene3D" id="2.40.50.140">
    <property type="entry name" value="Nucleic acid-binding proteins"/>
    <property type="match status" value="1"/>
</dbReference>
<keyword evidence="11 20" id="KW-0067">ATP-binding</keyword>
<evidence type="ECO:0000256" key="18">
    <source>
        <dbReference type="ARBA" id="ARBA00059876"/>
    </source>
</evidence>
<dbReference type="GO" id="GO:0042555">
    <property type="term" value="C:MCM complex"/>
    <property type="evidence" value="ECO:0007669"/>
    <property type="project" value="TreeGrafter"/>
</dbReference>
<comment type="caution">
    <text evidence="22">The sequence shown here is derived from an EMBL/GenBank/DDBJ whole genome shotgun (WGS) entry which is preliminary data.</text>
</comment>
<evidence type="ECO:0000256" key="7">
    <source>
        <dbReference type="ARBA" id="ARBA00022771"/>
    </source>
</evidence>
<evidence type="ECO:0000256" key="4">
    <source>
        <dbReference type="ARBA" id="ARBA00022723"/>
    </source>
</evidence>
<keyword evidence="7" id="KW-0863">Zinc-finger</keyword>
<evidence type="ECO:0000256" key="16">
    <source>
        <dbReference type="ARBA" id="ARBA00042301"/>
    </source>
</evidence>
<dbReference type="GO" id="GO:0016787">
    <property type="term" value="F:hydrolase activity"/>
    <property type="evidence" value="ECO:0007669"/>
    <property type="project" value="UniProtKB-KW"/>
</dbReference>
<dbReference type="EMBL" id="JAJSOW010000102">
    <property type="protein sequence ID" value="KAI9178411.1"/>
    <property type="molecule type" value="Genomic_DNA"/>
</dbReference>
<evidence type="ECO:0000313" key="23">
    <source>
        <dbReference type="Proteomes" id="UP001064489"/>
    </source>
</evidence>
<keyword evidence="13" id="KW-0234">DNA repair</keyword>
<dbReference type="Pfam" id="PF00493">
    <property type="entry name" value="MCM"/>
    <property type="match status" value="1"/>
</dbReference>
<protein>
    <recommendedName>
        <fullName evidence="19">Probable DNA helicase MCM9</fullName>
        <ecNumber evidence="3">3.6.4.12</ecNumber>
    </recommendedName>
    <alternativeName>
        <fullName evidence="16">Minichromosome maintenance 9</fullName>
    </alternativeName>
</protein>
<sequence>METEDDVPLHLKNLAAFLIRHHSDQLRSITLSPDPKLHYPLYIDFAELMNEDPPLAHLVFSHPIDYLRFFDDAALWAHKIVFDKLKFEKAVEKIFIHVRINISGSPLECPGVNFSKYWTCESEAPWDSSYTQGDCDQRSKPCEGTNFQYVENTIICHDYQEIKIQESTQVLGVGVIPRSTLVILKDDLVDIVKAGGRNAVLRGICPQVFGLFTLKLAVALTLIGGVQHVDASRTKVRGESHLLLVGDPGTGKSQFLKFAAKLSNRSVITTGLGSTSAGLTVTAVKDGGEWMLEAGALVLADGGLCCIEEFDSMREHDRAAIHEAMEQQTISVAKAGLVTTLSTKTVVFGATNPKGHYDPDQPLSVNTTLSGPLLSRFDIVLVLLDTKNPEWDAVVSSHILADGETGKKKDEHLAHIWPLAMLRRYIHFVKGYFRPVLTKEAEKVISSYYQLQRRSATQNAARTTVRMLESLIRLAQAHARLMFRNVVTRLDAITAILCIESSMTTSAIVDSVGNALHSNFTENPDQEYAKQERLILEKLKSFEEFPDIISME</sequence>
<evidence type="ECO:0000256" key="1">
    <source>
        <dbReference type="ARBA" id="ARBA00004123"/>
    </source>
</evidence>
<comment type="similarity">
    <text evidence="2 20">Belongs to the MCM family.</text>
</comment>
<dbReference type="Proteomes" id="UP001064489">
    <property type="component" value="Chromosome 5"/>
</dbReference>
<keyword evidence="8" id="KW-0378">Hydrolase</keyword>
<reference evidence="22" key="2">
    <citation type="submission" date="2023-02" db="EMBL/GenBank/DDBJ databases">
        <authorList>
            <person name="Swenson N.G."/>
            <person name="Wegrzyn J.L."/>
            <person name="Mcevoy S.L."/>
        </authorList>
    </citation>
    <scope>NUCLEOTIDE SEQUENCE</scope>
    <source>
        <strain evidence="22">91603</strain>
        <tissue evidence="22">Leaf</tissue>
    </source>
</reference>
<evidence type="ECO:0000256" key="11">
    <source>
        <dbReference type="ARBA" id="ARBA00022840"/>
    </source>
</evidence>
<comment type="function">
    <text evidence="18">Probable DNA helicase that may play a role in DNA repair during meiosis.</text>
</comment>
<dbReference type="InterPro" id="IPR058768">
    <property type="entry name" value="MCM9_N"/>
</dbReference>
<evidence type="ECO:0000256" key="2">
    <source>
        <dbReference type="ARBA" id="ARBA00008010"/>
    </source>
</evidence>
<evidence type="ECO:0000256" key="10">
    <source>
        <dbReference type="ARBA" id="ARBA00022833"/>
    </source>
</evidence>
<keyword evidence="5 20" id="KW-0547">Nucleotide-binding</keyword>
<dbReference type="Pfam" id="PF26066">
    <property type="entry name" value="MCM9_N"/>
    <property type="match status" value="1"/>
</dbReference>
<dbReference type="PRINTS" id="PR01657">
    <property type="entry name" value="MCMFAMILY"/>
</dbReference>
<keyword evidence="12 20" id="KW-0238">DNA-binding</keyword>
<dbReference type="GO" id="GO:0008270">
    <property type="term" value="F:zinc ion binding"/>
    <property type="evidence" value="ECO:0007669"/>
    <property type="project" value="UniProtKB-KW"/>
</dbReference>
<feature type="domain" description="MCM C-terminal AAA(+) ATPase" evidence="21">
    <location>
        <begin position="196"/>
        <end position="399"/>
    </location>
</feature>
<accession>A0AAD5IXT2</accession>
<evidence type="ECO:0000256" key="12">
    <source>
        <dbReference type="ARBA" id="ARBA00023125"/>
    </source>
</evidence>
<dbReference type="PROSITE" id="PS50051">
    <property type="entry name" value="MCM_2"/>
    <property type="match status" value="1"/>
</dbReference>
<dbReference type="PANTHER" id="PTHR11630">
    <property type="entry name" value="DNA REPLICATION LICENSING FACTOR MCM FAMILY MEMBER"/>
    <property type="match status" value="1"/>
</dbReference>
<evidence type="ECO:0000256" key="5">
    <source>
        <dbReference type="ARBA" id="ARBA00022741"/>
    </source>
</evidence>
<dbReference type="Pfam" id="PF17855">
    <property type="entry name" value="MCM_lid"/>
    <property type="match status" value="1"/>
</dbReference>
<dbReference type="PANTHER" id="PTHR11630:SF48">
    <property type="entry name" value="DNA HELICASE MCM9"/>
    <property type="match status" value="1"/>
</dbReference>
<dbReference type="InterPro" id="IPR012340">
    <property type="entry name" value="NA-bd_OB-fold"/>
</dbReference>
<evidence type="ECO:0000313" key="22">
    <source>
        <dbReference type="EMBL" id="KAI9178411.1"/>
    </source>
</evidence>
<evidence type="ECO:0000256" key="17">
    <source>
        <dbReference type="ARBA" id="ARBA00047995"/>
    </source>
</evidence>
<keyword evidence="10" id="KW-0862">Zinc</keyword>
<dbReference type="FunFam" id="3.40.50.300:FF:002270">
    <property type="entry name" value="Probable DNA helicase MCM9"/>
    <property type="match status" value="1"/>
</dbReference>
<dbReference type="EC" id="3.6.4.12" evidence="3"/>
<dbReference type="GO" id="GO:0003697">
    <property type="term" value="F:single-stranded DNA binding"/>
    <property type="evidence" value="ECO:0007669"/>
    <property type="project" value="TreeGrafter"/>
</dbReference>
<comment type="catalytic activity">
    <reaction evidence="17">
        <text>ATP + H2O = ADP + phosphate + H(+)</text>
        <dbReference type="Rhea" id="RHEA:13065"/>
        <dbReference type="ChEBI" id="CHEBI:15377"/>
        <dbReference type="ChEBI" id="CHEBI:15378"/>
        <dbReference type="ChEBI" id="CHEBI:30616"/>
        <dbReference type="ChEBI" id="CHEBI:43474"/>
        <dbReference type="ChEBI" id="CHEBI:456216"/>
        <dbReference type="EC" id="3.6.4.12"/>
    </reaction>
</comment>
<dbReference type="Gene3D" id="3.40.50.300">
    <property type="entry name" value="P-loop containing nucleotide triphosphate hydrolases"/>
    <property type="match status" value="1"/>
</dbReference>
<keyword evidence="14" id="KW-0539">Nucleus</keyword>
<dbReference type="InterPro" id="IPR041562">
    <property type="entry name" value="MCM_lid"/>
</dbReference>
<dbReference type="SMART" id="SM00350">
    <property type="entry name" value="MCM"/>
    <property type="match status" value="1"/>
</dbReference>
<dbReference type="AlphaFoldDB" id="A0AAD5IXT2"/>
<keyword evidence="23" id="KW-1185">Reference proteome</keyword>
<organism evidence="22 23">
    <name type="scientific">Acer negundo</name>
    <name type="common">Box elder</name>
    <dbReference type="NCBI Taxonomy" id="4023"/>
    <lineage>
        <taxon>Eukaryota</taxon>
        <taxon>Viridiplantae</taxon>
        <taxon>Streptophyta</taxon>
        <taxon>Embryophyta</taxon>
        <taxon>Tracheophyta</taxon>
        <taxon>Spermatophyta</taxon>
        <taxon>Magnoliopsida</taxon>
        <taxon>eudicotyledons</taxon>
        <taxon>Gunneridae</taxon>
        <taxon>Pentapetalae</taxon>
        <taxon>rosids</taxon>
        <taxon>malvids</taxon>
        <taxon>Sapindales</taxon>
        <taxon>Sapindaceae</taxon>
        <taxon>Hippocastanoideae</taxon>
        <taxon>Acereae</taxon>
        <taxon>Acer</taxon>
    </lineage>
</organism>
<dbReference type="CDD" id="cd17760">
    <property type="entry name" value="MCM9"/>
    <property type="match status" value="1"/>
</dbReference>
<dbReference type="SUPFAM" id="SSF50249">
    <property type="entry name" value="Nucleic acid-binding proteins"/>
    <property type="match status" value="1"/>
</dbReference>
<evidence type="ECO:0000256" key="9">
    <source>
        <dbReference type="ARBA" id="ARBA00022806"/>
    </source>
</evidence>
<evidence type="ECO:0000256" key="6">
    <source>
        <dbReference type="ARBA" id="ARBA00022763"/>
    </source>
</evidence>
<reference evidence="22" key="1">
    <citation type="journal article" date="2022" name="Plant J.">
        <title>Strategies of tolerance reflected in two North American maple genomes.</title>
        <authorList>
            <person name="McEvoy S.L."/>
            <person name="Sezen U.U."/>
            <person name="Trouern-Trend A."/>
            <person name="McMahon S.M."/>
            <person name="Schaberg P.G."/>
            <person name="Yang J."/>
            <person name="Wegrzyn J.L."/>
            <person name="Swenson N.G."/>
        </authorList>
    </citation>
    <scope>NUCLEOTIDE SEQUENCE</scope>
    <source>
        <strain evidence="22">91603</strain>
    </source>
</reference>
<dbReference type="InterPro" id="IPR003593">
    <property type="entry name" value="AAA+_ATPase"/>
</dbReference>
<dbReference type="InterPro" id="IPR031327">
    <property type="entry name" value="MCM"/>
</dbReference>
<name>A0AAD5IXT2_ACENE</name>
<keyword evidence="4" id="KW-0479">Metal-binding</keyword>
<gene>
    <name evidence="22" type="ORF">LWI28_026142</name>
</gene>
<dbReference type="GO" id="GO:0005524">
    <property type="term" value="F:ATP binding"/>
    <property type="evidence" value="ECO:0007669"/>
    <property type="project" value="UniProtKB-KW"/>
</dbReference>
<keyword evidence="15" id="KW-0469">Meiosis</keyword>
<evidence type="ECO:0000256" key="8">
    <source>
        <dbReference type="ARBA" id="ARBA00022801"/>
    </source>
</evidence>
<dbReference type="GO" id="GO:0017116">
    <property type="term" value="F:single-stranded DNA helicase activity"/>
    <property type="evidence" value="ECO:0007669"/>
    <property type="project" value="TreeGrafter"/>
</dbReference>
<dbReference type="SUPFAM" id="SSF52540">
    <property type="entry name" value="P-loop containing nucleoside triphosphate hydrolases"/>
    <property type="match status" value="1"/>
</dbReference>
<evidence type="ECO:0000256" key="15">
    <source>
        <dbReference type="ARBA" id="ARBA00023254"/>
    </source>
</evidence>
<evidence type="ECO:0000259" key="21">
    <source>
        <dbReference type="PROSITE" id="PS50051"/>
    </source>
</evidence>
<dbReference type="InterPro" id="IPR027417">
    <property type="entry name" value="P-loop_NTPase"/>
</dbReference>
<keyword evidence="6" id="KW-0227">DNA damage</keyword>